<dbReference type="InterPro" id="IPR000719">
    <property type="entry name" value="Prot_kinase_dom"/>
</dbReference>
<evidence type="ECO:0000259" key="11">
    <source>
        <dbReference type="PROSITE" id="PS50011"/>
    </source>
</evidence>
<evidence type="ECO:0000256" key="6">
    <source>
        <dbReference type="ARBA" id="ARBA00022840"/>
    </source>
</evidence>
<keyword evidence="6 9" id="KW-0067">ATP-binding</keyword>
<feature type="region of interest" description="Disordered" evidence="10">
    <location>
        <begin position="354"/>
        <end position="381"/>
    </location>
</feature>
<feature type="domain" description="Protein kinase" evidence="11">
    <location>
        <begin position="526"/>
        <end position="854"/>
    </location>
</feature>
<feature type="region of interest" description="Disordered" evidence="10">
    <location>
        <begin position="71"/>
        <end position="102"/>
    </location>
</feature>
<evidence type="ECO:0000313" key="13">
    <source>
        <dbReference type="Proteomes" id="UP001303046"/>
    </source>
</evidence>
<organism evidence="12 13">
    <name type="scientific">Necator americanus</name>
    <name type="common">Human hookworm</name>
    <dbReference type="NCBI Taxonomy" id="51031"/>
    <lineage>
        <taxon>Eukaryota</taxon>
        <taxon>Metazoa</taxon>
        <taxon>Ecdysozoa</taxon>
        <taxon>Nematoda</taxon>
        <taxon>Chromadorea</taxon>
        <taxon>Rhabditida</taxon>
        <taxon>Rhabditina</taxon>
        <taxon>Rhabditomorpha</taxon>
        <taxon>Strongyloidea</taxon>
        <taxon>Ancylostomatidae</taxon>
        <taxon>Bunostominae</taxon>
        <taxon>Necator</taxon>
    </lineage>
</organism>
<dbReference type="PROSITE" id="PS00107">
    <property type="entry name" value="PROTEIN_KINASE_ATP"/>
    <property type="match status" value="1"/>
</dbReference>
<dbReference type="EMBL" id="JAVFWL010000003">
    <property type="protein sequence ID" value="KAK6744772.1"/>
    <property type="molecule type" value="Genomic_DNA"/>
</dbReference>
<feature type="compositionally biased region" description="Polar residues" evidence="10">
    <location>
        <begin position="360"/>
        <end position="375"/>
    </location>
</feature>
<comment type="catalytic activity">
    <reaction evidence="7">
        <text>L-threonyl-[protein] + ATP = O-phospho-L-threonyl-[protein] + ADP + H(+)</text>
        <dbReference type="Rhea" id="RHEA:46608"/>
        <dbReference type="Rhea" id="RHEA-COMP:11060"/>
        <dbReference type="Rhea" id="RHEA-COMP:11605"/>
        <dbReference type="ChEBI" id="CHEBI:15378"/>
        <dbReference type="ChEBI" id="CHEBI:30013"/>
        <dbReference type="ChEBI" id="CHEBI:30616"/>
        <dbReference type="ChEBI" id="CHEBI:61977"/>
        <dbReference type="ChEBI" id="CHEBI:456216"/>
        <dbReference type="EC" id="2.7.11.1"/>
    </reaction>
</comment>
<dbReference type="PROSITE" id="PS50011">
    <property type="entry name" value="PROTEIN_KINASE_DOM"/>
    <property type="match status" value="1"/>
</dbReference>
<keyword evidence="5" id="KW-0418">Kinase</keyword>
<comment type="catalytic activity">
    <reaction evidence="8">
        <text>L-seryl-[protein] + ATP = O-phospho-L-seryl-[protein] + ADP + H(+)</text>
        <dbReference type="Rhea" id="RHEA:17989"/>
        <dbReference type="Rhea" id="RHEA-COMP:9863"/>
        <dbReference type="Rhea" id="RHEA-COMP:11604"/>
        <dbReference type="ChEBI" id="CHEBI:15378"/>
        <dbReference type="ChEBI" id="CHEBI:29999"/>
        <dbReference type="ChEBI" id="CHEBI:30616"/>
        <dbReference type="ChEBI" id="CHEBI:83421"/>
        <dbReference type="ChEBI" id="CHEBI:456216"/>
        <dbReference type="EC" id="2.7.11.1"/>
    </reaction>
</comment>
<feature type="binding site" evidence="9">
    <location>
        <position position="553"/>
    </location>
    <ligand>
        <name>ATP</name>
        <dbReference type="ChEBI" id="CHEBI:30616"/>
    </ligand>
</feature>
<evidence type="ECO:0000256" key="4">
    <source>
        <dbReference type="ARBA" id="ARBA00022741"/>
    </source>
</evidence>
<dbReference type="InterPro" id="IPR024604">
    <property type="entry name" value="GSG2_C"/>
</dbReference>
<evidence type="ECO:0000256" key="8">
    <source>
        <dbReference type="ARBA" id="ARBA00048679"/>
    </source>
</evidence>
<dbReference type="EC" id="2.7.11.1" evidence="1"/>
<dbReference type="Gene3D" id="1.10.510.10">
    <property type="entry name" value="Transferase(Phosphotransferase) domain 1"/>
    <property type="match status" value="1"/>
</dbReference>
<feature type="region of interest" description="Disordered" evidence="10">
    <location>
        <begin position="209"/>
        <end position="329"/>
    </location>
</feature>
<keyword evidence="4 9" id="KW-0547">Nucleotide-binding</keyword>
<evidence type="ECO:0000256" key="10">
    <source>
        <dbReference type="SAM" id="MobiDB-lite"/>
    </source>
</evidence>
<feature type="compositionally biased region" description="Low complexity" evidence="10">
    <location>
        <begin position="233"/>
        <end position="242"/>
    </location>
</feature>
<evidence type="ECO:0000256" key="2">
    <source>
        <dbReference type="ARBA" id="ARBA00022527"/>
    </source>
</evidence>
<dbReference type="PANTHER" id="PTHR24419:SF18">
    <property type="entry name" value="SERINE_THREONINE-PROTEIN KINASE HASPIN"/>
    <property type="match status" value="1"/>
</dbReference>
<feature type="region of interest" description="Disordered" evidence="10">
    <location>
        <begin position="389"/>
        <end position="408"/>
    </location>
</feature>
<evidence type="ECO:0000256" key="1">
    <source>
        <dbReference type="ARBA" id="ARBA00012513"/>
    </source>
</evidence>
<dbReference type="Proteomes" id="UP001303046">
    <property type="component" value="Unassembled WGS sequence"/>
</dbReference>
<reference evidence="12 13" key="1">
    <citation type="submission" date="2023-08" db="EMBL/GenBank/DDBJ databases">
        <title>A Necator americanus chromosomal reference genome.</title>
        <authorList>
            <person name="Ilik V."/>
            <person name="Petrzelkova K.J."/>
            <person name="Pardy F."/>
            <person name="Fuh T."/>
            <person name="Niatou-Singa F.S."/>
            <person name="Gouil Q."/>
            <person name="Baker L."/>
            <person name="Ritchie M.E."/>
            <person name="Jex A.R."/>
            <person name="Gazzola D."/>
            <person name="Li H."/>
            <person name="Toshio Fujiwara R."/>
            <person name="Zhan B."/>
            <person name="Aroian R.V."/>
            <person name="Pafco B."/>
            <person name="Schwarz E.M."/>
        </authorList>
    </citation>
    <scope>NUCLEOTIDE SEQUENCE [LARGE SCALE GENOMIC DNA]</scope>
    <source>
        <strain evidence="12 13">Aroian</strain>
        <tissue evidence="12">Whole animal</tissue>
    </source>
</reference>
<gene>
    <name evidence="12" type="primary">Necator_chrIII.g12238</name>
    <name evidence="12" type="ORF">RB195_011472</name>
</gene>
<accession>A0ABR1D2J1</accession>
<proteinExistence type="predicted"/>
<keyword evidence="13" id="KW-1185">Reference proteome</keyword>
<evidence type="ECO:0000256" key="5">
    <source>
        <dbReference type="ARBA" id="ARBA00022777"/>
    </source>
</evidence>
<comment type="caution">
    <text evidence="12">The sequence shown here is derived from an EMBL/GenBank/DDBJ whole genome shotgun (WGS) entry which is preliminary data.</text>
</comment>
<dbReference type="PANTHER" id="PTHR24419">
    <property type="entry name" value="INTERLEUKIN-1 RECEPTOR-ASSOCIATED KINASE"/>
    <property type="match status" value="1"/>
</dbReference>
<keyword evidence="3" id="KW-0808">Transferase</keyword>
<evidence type="ECO:0000256" key="3">
    <source>
        <dbReference type="ARBA" id="ARBA00022679"/>
    </source>
</evidence>
<dbReference type="InterPro" id="IPR017441">
    <property type="entry name" value="Protein_kinase_ATP_BS"/>
</dbReference>
<dbReference type="InterPro" id="IPR011009">
    <property type="entry name" value="Kinase-like_dom_sf"/>
</dbReference>
<sequence>MPVKTRHAQRRHSVRRSFRTRPSVQIPVVLVDHSNVKLFYEDSWDDDFALRSPVPRRTRKQKTFPEKIANIVEEDENEENNEAGDHGSGGNDENLPPGPDLDHYLSAIEKMNAEFDEAEEYSLYIENEDGVRLKPVGNKLVEYDKYDGPKSTAHLLPQKITTPLSPNLAQLETERHQFRKAVWSYLRGCTPRKHRSSLRLSTYPDGVANNGGFRRTTFGPSIATEPIEETPESETTTSTENANHQEKKNDSLVADLAVTPKSRLTATGSRRQKPLLSASHISAGDGQTISRHSAGDLSLSSFSEMEPPAETSTPMQKCAPQAHSTPFETDQAKPFGLLLENSIDFHSPRWANVTGRSKARTSSRNSRCTPTSPQLDDSFEDVESFVIPEIPSGSKSDNITPEESVDDISNENNEEENLAAFLQKSMELSSSTSERDMSCETLATLAEDVPFQITRNTLNLTRNVSQMTTNNANRNISRLTNASFIDIPFYLAGFSDAATATPLAQLLYVIGQEDVIDWMELPQDVFACPKKLGEGVYGEVFATTYKGNPTALKVIPFHGDKVVYSGKVNGEYLLDAAGILPEILINRELSALSDSSADFSTPNFIQLLQTNVVRGVYPDSFLVAWDEYDDAKESENDRPTEYASKEQLFLTMGMALGGVDLEHYQMKNEDQALSALLQITISLIVAEERLEFEHRDLHIGNVLVLENDRDLEYRFSGGTMILRSYGIKVNLIDFTLSRMRKEETTIFRDLESDEELFAGTGDYQFDIYRMMRHENQGDWLTFTPKTNCFWLHYLSKQLISKRKCKKAIPKKRRQTLQEMWDQLLNFDTLRDVFTNDDFYDVLQRHLIIKSRPNE</sequence>
<protein>
    <recommendedName>
        <fullName evidence="1">non-specific serine/threonine protein kinase</fullName>
        <ecNumber evidence="1">2.7.11.1</ecNumber>
    </recommendedName>
</protein>
<feature type="compositionally biased region" description="Acidic residues" evidence="10">
    <location>
        <begin position="72"/>
        <end position="82"/>
    </location>
</feature>
<name>A0ABR1D2J1_NECAM</name>
<keyword evidence="2" id="KW-0723">Serine/threonine-protein kinase</keyword>
<dbReference type="Pfam" id="PF12330">
    <property type="entry name" value="Haspin_kinase"/>
    <property type="match status" value="1"/>
</dbReference>
<evidence type="ECO:0000256" key="9">
    <source>
        <dbReference type="PROSITE-ProRule" id="PRU10141"/>
    </source>
</evidence>
<evidence type="ECO:0000313" key="12">
    <source>
        <dbReference type="EMBL" id="KAK6744772.1"/>
    </source>
</evidence>
<evidence type="ECO:0000256" key="7">
    <source>
        <dbReference type="ARBA" id="ARBA00047899"/>
    </source>
</evidence>
<dbReference type="SMART" id="SM01331">
    <property type="entry name" value="DUF3635"/>
    <property type="match status" value="1"/>
</dbReference>
<dbReference type="Gene3D" id="3.30.200.20">
    <property type="entry name" value="Phosphorylase Kinase, domain 1"/>
    <property type="match status" value="1"/>
</dbReference>
<dbReference type="SUPFAM" id="SSF56112">
    <property type="entry name" value="Protein kinase-like (PK-like)"/>
    <property type="match status" value="1"/>
</dbReference>